<feature type="compositionally biased region" description="Acidic residues" evidence="2">
    <location>
        <begin position="294"/>
        <end position="305"/>
    </location>
</feature>
<evidence type="ECO:0000259" key="3">
    <source>
        <dbReference type="PROSITE" id="PS51140"/>
    </source>
</evidence>
<dbReference type="HOGENOM" id="CLU_037447_0_0_1"/>
<dbReference type="EMBL" id="HE681720">
    <property type="protein sequence ID" value="CCG22614.1"/>
    <property type="molecule type" value="Genomic_DNA"/>
</dbReference>
<keyword evidence="5" id="KW-1185">Reference proteome</keyword>
<name>H8X0A2_CANO9</name>
<dbReference type="eggNOG" id="KOG0504">
    <property type="taxonomic scope" value="Eukaryota"/>
</dbReference>
<feature type="compositionally biased region" description="Basic and acidic residues" evidence="2">
    <location>
        <begin position="100"/>
        <end position="121"/>
    </location>
</feature>
<feature type="domain" description="CUE" evidence="3">
    <location>
        <begin position="148"/>
        <end position="191"/>
    </location>
</feature>
<feature type="compositionally biased region" description="Low complexity" evidence="2">
    <location>
        <begin position="122"/>
        <end position="133"/>
    </location>
</feature>
<gene>
    <name evidence="4" type="ORF">CORT_0B09100</name>
</gene>
<evidence type="ECO:0000313" key="4">
    <source>
        <dbReference type="EMBL" id="CCG22614.1"/>
    </source>
</evidence>
<evidence type="ECO:0000256" key="2">
    <source>
        <dbReference type="SAM" id="MobiDB-lite"/>
    </source>
</evidence>
<dbReference type="Gene3D" id="1.10.8.10">
    <property type="entry name" value="DNA helicase RuvA subunit, C-terminal domain"/>
    <property type="match status" value="1"/>
</dbReference>
<dbReference type="SUPFAM" id="SSF46934">
    <property type="entry name" value="UBA-like"/>
    <property type="match status" value="1"/>
</dbReference>
<feature type="region of interest" description="Disordered" evidence="2">
    <location>
        <begin position="22"/>
        <end position="151"/>
    </location>
</feature>
<dbReference type="PROSITE" id="PS51140">
    <property type="entry name" value="CUE"/>
    <property type="match status" value="1"/>
</dbReference>
<feature type="compositionally biased region" description="Basic and acidic residues" evidence="2">
    <location>
        <begin position="236"/>
        <end position="271"/>
    </location>
</feature>
<protein>
    <submittedName>
        <fullName evidence="4">Cue5 protein</fullName>
    </submittedName>
</protein>
<dbReference type="PANTHER" id="PTHR16461">
    <property type="entry name" value="TOLL-INTERACTING PROTEIN"/>
    <property type="match status" value="1"/>
</dbReference>
<dbReference type="GO" id="GO:0005737">
    <property type="term" value="C:cytoplasm"/>
    <property type="evidence" value="ECO:0007669"/>
    <property type="project" value="TreeGrafter"/>
</dbReference>
<evidence type="ECO:0000313" key="5">
    <source>
        <dbReference type="Proteomes" id="UP000005018"/>
    </source>
</evidence>
<reference evidence="4 5" key="1">
    <citation type="journal article" date="2012" name="PLoS ONE">
        <title>Sequence and analysis of the genome of the pathogenic yeast Candida orthopsilosis.</title>
        <authorList>
            <person name="Riccombeni A."/>
            <person name="Vidanes G."/>
            <person name="Proux-Wera E."/>
            <person name="Wolfe K.H."/>
            <person name="Butler G."/>
        </authorList>
    </citation>
    <scope>NUCLEOTIDE SEQUENCE [LARGE SCALE GENOMIC DNA]</scope>
    <source>
        <strain evidence="4 5">Co 90-125</strain>
    </source>
</reference>
<dbReference type="InterPro" id="IPR003892">
    <property type="entry name" value="CUE"/>
</dbReference>
<dbReference type="SMART" id="SM00546">
    <property type="entry name" value="CUE"/>
    <property type="match status" value="1"/>
</dbReference>
<dbReference type="GO" id="GO:0043130">
    <property type="term" value="F:ubiquitin binding"/>
    <property type="evidence" value="ECO:0007669"/>
    <property type="project" value="InterPro"/>
</dbReference>
<feature type="compositionally biased region" description="Basic and acidic residues" evidence="2">
    <location>
        <begin position="399"/>
        <end position="413"/>
    </location>
</feature>
<dbReference type="GO" id="GO:0006511">
    <property type="term" value="P:ubiquitin-dependent protein catabolic process"/>
    <property type="evidence" value="ECO:0007669"/>
    <property type="project" value="TreeGrafter"/>
</dbReference>
<dbReference type="OrthoDB" id="9942608at2759"/>
<feature type="compositionally biased region" description="Low complexity" evidence="2">
    <location>
        <begin position="367"/>
        <end position="378"/>
    </location>
</feature>
<dbReference type="Proteomes" id="UP000005018">
    <property type="component" value="Chromosome 2"/>
</dbReference>
<dbReference type="AlphaFoldDB" id="H8X0A2"/>
<dbReference type="FunFam" id="1.10.8.10:FF:000064">
    <property type="entry name" value="Similar to CUE domain-containing protein"/>
    <property type="match status" value="1"/>
</dbReference>
<dbReference type="InterPro" id="IPR041807">
    <property type="entry name" value="Cue5/Don1_CUE"/>
</dbReference>
<dbReference type="KEGG" id="cot:CORT_0B09100"/>
<keyword evidence="1" id="KW-0833">Ubl conjugation pathway</keyword>
<feature type="compositionally biased region" description="Basic and acidic residues" evidence="2">
    <location>
        <begin position="342"/>
        <end position="365"/>
    </location>
</feature>
<proteinExistence type="predicted"/>
<dbReference type="GeneID" id="14539194"/>
<organism evidence="4 5">
    <name type="scientific">Candida orthopsilosis (strain 90-125)</name>
    <name type="common">Yeast</name>
    <dbReference type="NCBI Taxonomy" id="1136231"/>
    <lineage>
        <taxon>Eukaryota</taxon>
        <taxon>Fungi</taxon>
        <taxon>Dikarya</taxon>
        <taxon>Ascomycota</taxon>
        <taxon>Saccharomycotina</taxon>
        <taxon>Pichiomycetes</taxon>
        <taxon>Debaryomycetaceae</taxon>
        <taxon>Candida/Lodderomyces clade</taxon>
        <taxon>Candida</taxon>
    </lineage>
</organism>
<feature type="region of interest" description="Disordered" evidence="2">
    <location>
        <begin position="331"/>
        <end position="530"/>
    </location>
</feature>
<feature type="compositionally biased region" description="Gly residues" evidence="2">
    <location>
        <begin position="389"/>
        <end position="398"/>
    </location>
</feature>
<dbReference type="PANTHER" id="PTHR16461:SF5">
    <property type="entry name" value="TOLL-INTERACTING PROTEIN"/>
    <property type="match status" value="1"/>
</dbReference>
<feature type="compositionally biased region" description="Low complexity" evidence="2">
    <location>
        <begin position="272"/>
        <end position="283"/>
    </location>
</feature>
<dbReference type="InterPro" id="IPR009060">
    <property type="entry name" value="UBA-like_sf"/>
</dbReference>
<feature type="region of interest" description="Disordered" evidence="2">
    <location>
        <begin position="198"/>
        <end position="316"/>
    </location>
</feature>
<dbReference type="GO" id="GO:0031624">
    <property type="term" value="F:ubiquitin conjugating enzyme binding"/>
    <property type="evidence" value="ECO:0007669"/>
    <property type="project" value="TreeGrafter"/>
</dbReference>
<dbReference type="CDD" id="cd14372">
    <property type="entry name" value="CUE_Cue5p_like"/>
    <property type="match status" value="1"/>
</dbReference>
<dbReference type="RefSeq" id="XP_003868049.1">
    <property type="nucleotide sequence ID" value="XM_003868001.1"/>
</dbReference>
<dbReference type="Pfam" id="PF02845">
    <property type="entry name" value="CUE"/>
    <property type="match status" value="1"/>
</dbReference>
<feature type="compositionally biased region" description="Basic and acidic residues" evidence="2">
    <location>
        <begin position="430"/>
        <end position="442"/>
    </location>
</feature>
<feature type="compositionally biased region" description="Basic and acidic residues" evidence="2">
    <location>
        <begin position="56"/>
        <end position="92"/>
    </location>
</feature>
<sequence length="530" mass="59257">MTSKLYATRKIIIPREQTIQLQTKHRHNHKDHNIIMAKGKKDDLETVSAEPLDSIDDSKLEKKEAKDSGVSEATNKDQSDDNKSKDNEREAPIEDVPLGDDEKKDAAADSSKDGATKEATKKSQSTDSKTSNTEESAPPAPPKRPKDPVEQIVQDLKDAFPQTDDKIITAVLIASQGNPEPAFGALLYLSDPTFKPDIPVYPQHQPTANPRAAFGSGLVRSRAPSDTSHTFTDDEILARKLQKEFELEDERQRRRREEKARQRQHHGERSSRGGAAPASSSPSSRERRRRDGDDFNDDDDSPDDFETIKETFTQGLEEARTTINGWVSGLAKKFDNAGGNNRDSKYERANEDYDYNYEHQNERRGQQQRSSQRPPRQQFGSKSHRDGGNNFGNLGGGRYYDDWRNKNNRTRFDEDPEIITGDFQDQITITDKDSLKSEDNNKKSNKSGVIKKSGDKDAEEEEDPETTPNLPRRPRMSSDVVDDSRKGHNSTTTSGNKTIGGGGGAETTDNAFSVDDSDDDDENSNLVKSN</sequence>
<evidence type="ECO:0000256" key="1">
    <source>
        <dbReference type="ARBA" id="ARBA00022786"/>
    </source>
</evidence>
<accession>H8X0A2</accession>